<dbReference type="PANTHER" id="PTHR33931">
    <property type="entry name" value="HOLIN-LIKE PROTEIN CIDA-RELATED"/>
    <property type="match status" value="1"/>
</dbReference>
<dbReference type="OrthoDB" id="3176438at2"/>
<feature type="transmembrane region" description="Helical" evidence="6">
    <location>
        <begin position="29"/>
        <end position="48"/>
    </location>
</feature>
<evidence type="ECO:0000256" key="5">
    <source>
        <dbReference type="ARBA" id="ARBA00023136"/>
    </source>
</evidence>
<accession>A0A3L7JX96</accession>
<evidence type="ECO:0000256" key="3">
    <source>
        <dbReference type="ARBA" id="ARBA00022692"/>
    </source>
</evidence>
<dbReference type="EMBL" id="RCVZ01000010">
    <property type="protein sequence ID" value="RLQ94281.1"/>
    <property type="molecule type" value="Genomic_DNA"/>
</dbReference>
<evidence type="ECO:0000313" key="7">
    <source>
        <dbReference type="EMBL" id="RLQ94281.1"/>
    </source>
</evidence>
<gene>
    <name evidence="7" type="ORF">D9X91_14570</name>
</gene>
<comment type="caution">
    <text evidence="7">The sequence shown here is derived from an EMBL/GenBank/DDBJ whole genome shotgun (WGS) entry which is preliminary data.</text>
</comment>
<evidence type="ECO:0000256" key="6">
    <source>
        <dbReference type="SAM" id="Phobius"/>
    </source>
</evidence>
<evidence type="ECO:0000256" key="4">
    <source>
        <dbReference type="ARBA" id="ARBA00022989"/>
    </source>
</evidence>
<protein>
    <submittedName>
        <fullName evidence="7">CidA/LrgA family protein</fullName>
    </submittedName>
</protein>
<dbReference type="PANTHER" id="PTHR33931:SF2">
    <property type="entry name" value="HOLIN-LIKE PROTEIN CIDA"/>
    <property type="match status" value="1"/>
</dbReference>
<keyword evidence="2" id="KW-1003">Cell membrane</keyword>
<organism evidence="7 8">
    <name type="scientific">Falsibacillus albus</name>
    <dbReference type="NCBI Taxonomy" id="2478915"/>
    <lineage>
        <taxon>Bacteria</taxon>
        <taxon>Bacillati</taxon>
        <taxon>Bacillota</taxon>
        <taxon>Bacilli</taxon>
        <taxon>Bacillales</taxon>
        <taxon>Bacillaceae</taxon>
        <taxon>Falsibacillus</taxon>
    </lineage>
</organism>
<keyword evidence="5 6" id="KW-0472">Membrane</keyword>
<evidence type="ECO:0000256" key="2">
    <source>
        <dbReference type="ARBA" id="ARBA00022475"/>
    </source>
</evidence>
<keyword evidence="4 6" id="KW-1133">Transmembrane helix</keyword>
<keyword evidence="3 6" id="KW-0812">Transmembrane</keyword>
<feature type="transmembrane region" description="Helical" evidence="6">
    <location>
        <begin position="60"/>
        <end position="81"/>
    </location>
</feature>
<dbReference type="GO" id="GO:0005886">
    <property type="term" value="C:plasma membrane"/>
    <property type="evidence" value="ECO:0007669"/>
    <property type="project" value="UniProtKB-SubCell"/>
</dbReference>
<reference evidence="7 8" key="1">
    <citation type="submission" date="2018-10" db="EMBL/GenBank/DDBJ databases">
        <title>Falsibacillus sp. genome draft.</title>
        <authorList>
            <person name="Shi S."/>
        </authorList>
    </citation>
    <scope>NUCLEOTIDE SEQUENCE [LARGE SCALE GENOMIC DNA]</scope>
    <source>
        <strain evidence="7 8">GY 10110</strain>
    </source>
</reference>
<proteinExistence type="predicted"/>
<name>A0A3L7JX96_9BACI</name>
<keyword evidence="8" id="KW-1185">Reference proteome</keyword>
<sequence>MLRFLLQLGFLTVIYYVSAWVVGILNLLIPAGVFGMILMYVLLSTGVIKMSYISKGSAFLIRHLGFFFIPIAVGLMAYGGLIKTSGIQILIMIVFSTVIGLGVTAGVSQLFSKREEARHGHNAD</sequence>
<dbReference type="Proteomes" id="UP000276770">
    <property type="component" value="Unassembled WGS sequence"/>
</dbReference>
<comment type="subcellular location">
    <subcellularLocation>
        <location evidence="1">Cell membrane</location>
        <topology evidence="1">Multi-pass membrane protein</topology>
    </subcellularLocation>
</comment>
<dbReference type="Pfam" id="PF03788">
    <property type="entry name" value="LrgA"/>
    <property type="match status" value="1"/>
</dbReference>
<dbReference type="AlphaFoldDB" id="A0A3L7JX96"/>
<feature type="transmembrane region" description="Helical" evidence="6">
    <location>
        <begin position="87"/>
        <end position="111"/>
    </location>
</feature>
<evidence type="ECO:0000313" key="8">
    <source>
        <dbReference type="Proteomes" id="UP000276770"/>
    </source>
</evidence>
<evidence type="ECO:0000256" key="1">
    <source>
        <dbReference type="ARBA" id="ARBA00004651"/>
    </source>
</evidence>
<dbReference type="InterPro" id="IPR005538">
    <property type="entry name" value="LrgA/CidA"/>
</dbReference>
<dbReference type="RefSeq" id="WP_121681372.1">
    <property type="nucleotide sequence ID" value="NZ_RCVZ01000010.1"/>
</dbReference>